<keyword evidence="2" id="KW-1185">Reference proteome</keyword>
<comment type="caution">
    <text evidence="1">The sequence shown here is derived from an EMBL/GenBank/DDBJ whole genome shotgun (WGS) entry which is preliminary data.</text>
</comment>
<proteinExistence type="predicted"/>
<dbReference type="EMBL" id="QTSX02007345">
    <property type="protein sequence ID" value="KAJ9048667.1"/>
    <property type="molecule type" value="Genomic_DNA"/>
</dbReference>
<dbReference type="Proteomes" id="UP001165960">
    <property type="component" value="Unassembled WGS sequence"/>
</dbReference>
<organism evidence="1 2">
    <name type="scientific">Entomophthora muscae</name>
    <dbReference type="NCBI Taxonomy" id="34485"/>
    <lineage>
        <taxon>Eukaryota</taxon>
        <taxon>Fungi</taxon>
        <taxon>Fungi incertae sedis</taxon>
        <taxon>Zoopagomycota</taxon>
        <taxon>Entomophthoromycotina</taxon>
        <taxon>Entomophthoromycetes</taxon>
        <taxon>Entomophthorales</taxon>
        <taxon>Entomophthoraceae</taxon>
        <taxon>Entomophthora</taxon>
    </lineage>
</organism>
<accession>A0ACC2RF11</accession>
<gene>
    <name evidence="1" type="ORF">DSO57_1032548</name>
</gene>
<name>A0ACC2RF11_9FUNG</name>
<protein>
    <submittedName>
        <fullName evidence="1">Uncharacterized protein</fullName>
    </submittedName>
</protein>
<reference evidence="1" key="1">
    <citation type="submission" date="2022-04" db="EMBL/GenBank/DDBJ databases">
        <title>Genome of the entomopathogenic fungus Entomophthora muscae.</title>
        <authorList>
            <person name="Elya C."/>
            <person name="Lovett B.R."/>
            <person name="Lee E."/>
            <person name="Macias A.M."/>
            <person name="Hajek A.E."/>
            <person name="De Bivort B.L."/>
            <person name="Kasson M.T."/>
            <person name="De Fine Licht H.H."/>
            <person name="Stajich J.E."/>
        </authorList>
    </citation>
    <scope>NUCLEOTIDE SEQUENCE</scope>
    <source>
        <strain evidence="1">Berkeley</strain>
    </source>
</reference>
<sequence>MNVVFSVFLFSQTQYIGGVLFLIAAGIGIYVWFSWKERIPLATLMLKNVAKFTQRYPGTTFVGFIFMFASILYVAIWSFTVSGYMLL</sequence>
<evidence type="ECO:0000313" key="1">
    <source>
        <dbReference type="EMBL" id="KAJ9048667.1"/>
    </source>
</evidence>
<evidence type="ECO:0000313" key="2">
    <source>
        <dbReference type="Proteomes" id="UP001165960"/>
    </source>
</evidence>